<dbReference type="Proteomes" id="UP001219525">
    <property type="component" value="Unassembled WGS sequence"/>
</dbReference>
<evidence type="ECO:0000313" key="1">
    <source>
        <dbReference type="EMBL" id="KAJ7213982.1"/>
    </source>
</evidence>
<gene>
    <name evidence="1" type="ORF">GGX14DRAFT_617941</name>
</gene>
<name>A0AAD6YCR6_9AGAR</name>
<evidence type="ECO:0000313" key="2">
    <source>
        <dbReference type="Proteomes" id="UP001219525"/>
    </source>
</evidence>
<keyword evidence="2" id="KW-1185">Reference proteome</keyword>
<dbReference type="AlphaFoldDB" id="A0AAD6YCR6"/>
<organism evidence="1 2">
    <name type="scientific">Mycena pura</name>
    <dbReference type="NCBI Taxonomy" id="153505"/>
    <lineage>
        <taxon>Eukaryota</taxon>
        <taxon>Fungi</taxon>
        <taxon>Dikarya</taxon>
        <taxon>Basidiomycota</taxon>
        <taxon>Agaricomycotina</taxon>
        <taxon>Agaricomycetes</taxon>
        <taxon>Agaricomycetidae</taxon>
        <taxon>Agaricales</taxon>
        <taxon>Marasmiineae</taxon>
        <taxon>Mycenaceae</taxon>
        <taxon>Mycena</taxon>
    </lineage>
</organism>
<dbReference type="Gene3D" id="3.30.200.20">
    <property type="entry name" value="Phosphorylase Kinase, domain 1"/>
    <property type="match status" value="1"/>
</dbReference>
<reference evidence="1" key="1">
    <citation type="submission" date="2023-03" db="EMBL/GenBank/DDBJ databases">
        <title>Massive genome expansion in bonnet fungi (Mycena s.s.) driven by repeated elements and novel gene families across ecological guilds.</title>
        <authorList>
            <consortium name="Lawrence Berkeley National Laboratory"/>
            <person name="Harder C.B."/>
            <person name="Miyauchi S."/>
            <person name="Viragh M."/>
            <person name="Kuo A."/>
            <person name="Thoen E."/>
            <person name="Andreopoulos B."/>
            <person name="Lu D."/>
            <person name="Skrede I."/>
            <person name="Drula E."/>
            <person name="Henrissat B."/>
            <person name="Morin E."/>
            <person name="Kohler A."/>
            <person name="Barry K."/>
            <person name="LaButti K."/>
            <person name="Morin E."/>
            <person name="Salamov A."/>
            <person name="Lipzen A."/>
            <person name="Mereny Z."/>
            <person name="Hegedus B."/>
            <person name="Baldrian P."/>
            <person name="Stursova M."/>
            <person name="Weitz H."/>
            <person name="Taylor A."/>
            <person name="Grigoriev I.V."/>
            <person name="Nagy L.G."/>
            <person name="Martin F."/>
            <person name="Kauserud H."/>
        </authorList>
    </citation>
    <scope>NUCLEOTIDE SEQUENCE</scope>
    <source>
        <strain evidence="1">9144</strain>
    </source>
</reference>
<evidence type="ECO:0008006" key="3">
    <source>
        <dbReference type="Google" id="ProtNLM"/>
    </source>
</evidence>
<comment type="caution">
    <text evidence="1">The sequence shown here is derived from an EMBL/GenBank/DDBJ whole genome shotgun (WGS) entry which is preliminary data.</text>
</comment>
<dbReference type="SUPFAM" id="SSF56112">
    <property type="entry name" value="Protein kinase-like (PK-like)"/>
    <property type="match status" value="1"/>
</dbReference>
<dbReference type="EMBL" id="JARJCW010000020">
    <property type="protein sequence ID" value="KAJ7213982.1"/>
    <property type="molecule type" value="Genomic_DNA"/>
</dbReference>
<accession>A0AAD6YCR6</accession>
<proteinExistence type="predicted"/>
<protein>
    <recommendedName>
        <fullName evidence="3">Protein kinase domain-containing protein</fullName>
    </recommendedName>
</protein>
<dbReference type="InterPro" id="IPR011009">
    <property type="entry name" value="Kinase-like_dom_sf"/>
</dbReference>
<sequence>MYNRRIPSLGAYYRHRDGVDSDDDWELCSRWLSRHPQGGIRQVQRFKRLHASGHRICTTAAPAAPQLPASGVTPRGTGTLVHKGFYDLLLMIPTPSRSIWGAPAAEEPVLAVLDADQFEALLSRLGPDGMGKRLGGQFRYLGFSSYSRGPDPRWANSTKARVRHTNQARTVNEVVNAPKPSSQDKFTGRPGNSTIRWGRGLEVHLEDEELLDSEPVELPAPRKTITPSLVALEKAVSARIYFENLYFPCFAIRRLASTDWQWSETWQKCNSAICTGRRRTFGLDDDRMKLTICGAFGVVSLVREQSTGQLYAVKKKTDMLRKGQEGHVRAERDILKSASLVLEYMGGGDLQNPLRRFDLLITWNLKIVKINYHL</sequence>